<protein>
    <recommendedName>
        <fullName evidence="4">HTH luxR-type domain-containing protein</fullName>
    </recommendedName>
</protein>
<evidence type="ECO:0000256" key="1">
    <source>
        <dbReference type="ARBA" id="ARBA00023015"/>
    </source>
</evidence>
<evidence type="ECO:0000259" key="4">
    <source>
        <dbReference type="PROSITE" id="PS50043"/>
    </source>
</evidence>
<dbReference type="Pfam" id="PF17874">
    <property type="entry name" value="TPR_MalT"/>
    <property type="match status" value="1"/>
</dbReference>
<dbReference type="Gene3D" id="1.25.40.10">
    <property type="entry name" value="Tetratricopeptide repeat domain"/>
    <property type="match status" value="1"/>
</dbReference>
<dbReference type="InterPro" id="IPR059106">
    <property type="entry name" value="WHD_MalT"/>
</dbReference>
<gene>
    <name evidence="5" type="ORF">GNP93_04660</name>
</gene>
<reference evidence="5 6" key="1">
    <citation type="submission" date="2019-11" db="EMBL/GenBank/DDBJ databases">
        <title>Draft genome sequences of five Paenibacillus species of dairy origin.</title>
        <authorList>
            <person name="Olajide A.M."/>
            <person name="Chen S."/>
            <person name="Lapointe G."/>
        </authorList>
    </citation>
    <scope>NUCLEOTIDE SEQUENCE [LARGE SCALE GENOMIC DNA]</scope>
    <source>
        <strain evidence="5 6">2CS3</strain>
    </source>
</reference>
<dbReference type="EMBL" id="WNZX01000002">
    <property type="protein sequence ID" value="MUG69964.1"/>
    <property type="molecule type" value="Genomic_DNA"/>
</dbReference>
<dbReference type="PROSITE" id="PS50043">
    <property type="entry name" value="HTH_LUXR_2"/>
    <property type="match status" value="1"/>
</dbReference>
<name>A0A7X2Z7Y8_9BACL</name>
<dbReference type="InterPro" id="IPR000792">
    <property type="entry name" value="Tscrpt_reg_LuxR_C"/>
</dbReference>
<dbReference type="PRINTS" id="PR00038">
    <property type="entry name" value="HTHLUXR"/>
</dbReference>
<dbReference type="Pfam" id="PF25873">
    <property type="entry name" value="WHD_MalT"/>
    <property type="match status" value="1"/>
</dbReference>
<dbReference type="Proteomes" id="UP000450917">
    <property type="component" value="Unassembled WGS sequence"/>
</dbReference>
<dbReference type="SUPFAM" id="SSF48452">
    <property type="entry name" value="TPR-like"/>
    <property type="match status" value="2"/>
</dbReference>
<dbReference type="InterPro" id="IPR041617">
    <property type="entry name" value="TPR_MalT"/>
</dbReference>
<accession>A0A7X2Z7Y8</accession>
<keyword evidence="6" id="KW-1185">Reference proteome</keyword>
<dbReference type="GO" id="GO:0006355">
    <property type="term" value="P:regulation of DNA-templated transcription"/>
    <property type="evidence" value="ECO:0007669"/>
    <property type="project" value="InterPro"/>
</dbReference>
<dbReference type="InterPro" id="IPR027417">
    <property type="entry name" value="P-loop_NTPase"/>
</dbReference>
<dbReference type="Gene3D" id="3.40.50.300">
    <property type="entry name" value="P-loop containing nucleotide triphosphate hydrolases"/>
    <property type="match status" value="1"/>
</dbReference>
<comment type="caution">
    <text evidence="5">The sequence shown here is derived from an EMBL/GenBank/DDBJ whole genome shotgun (WGS) entry which is preliminary data.</text>
</comment>
<dbReference type="AlphaFoldDB" id="A0A7X2Z7Y8"/>
<evidence type="ECO:0000313" key="5">
    <source>
        <dbReference type="EMBL" id="MUG69964.1"/>
    </source>
</evidence>
<proteinExistence type="predicted"/>
<evidence type="ECO:0000313" key="6">
    <source>
        <dbReference type="Proteomes" id="UP000450917"/>
    </source>
</evidence>
<dbReference type="PANTHER" id="PTHR44688:SF16">
    <property type="entry name" value="DNA-BINDING TRANSCRIPTIONAL ACTIVATOR DEVR_DOSR"/>
    <property type="match status" value="1"/>
</dbReference>
<dbReference type="Pfam" id="PF00196">
    <property type="entry name" value="GerE"/>
    <property type="match status" value="1"/>
</dbReference>
<dbReference type="GO" id="GO:0003677">
    <property type="term" value="F:DNA binding"/>
    <property type="evidence" value="ECO:0007669"/>
    <property type="project" value="UniProtKB-KW"/>
</dbReference>
<evidence type="ECO:0000256" key="2">
    <source>
        <dbReference type="ARBA" id="ARBA00023125"/>
    </source>
</evidence>
<dbReference type="InterPro" id="IPR011990">
    <property type="entry name" value="TPR-like_helical_dom_sf"/>
</dbReference>
<dbReference type="CDD" id="cd06170">
    <property type="entry name" value="LuxR_C_like"/>
    <property type="match status" value="1"/>
</dbReference>
<evidence type="ECO:0000256" key="3">
    <source>
        <dbReference type="ARBA" id="ARBA00023163"/>
    </source>
</evidence>
<dbReference type="SUPFAM" id="SSF46894">
    <property type="entry name" value="C-terminal effector domain of the bipartite response regulators"/>
    <property type="match status" value="1"/>
</dbReference>
<dbReference type="SUPFAM" id="SSF52540">
    <property type="entry name" value="P-loop containing nucleoside triphosphate hydrolases"/>
    <property type="match status" value="1"/>
</dbReference>
<keyword evidence="2" id="KW-0238">DNA-binding</keyword>
<dbReference type="InterPro" id="IPR036388">
    <property type="entry name" value="WH-like_DNA-bd_sf"/>
</dbReference>
<dbReference type="Gene3D" id="1.10.10.10">
    <property type="entry name" value="Winged helix-like DNA-binding domain superfamily/Winged helix DNA-binding domain"/>
    <property type="match status" value="1"/>
</dbReference>
<keyword evidence="1" id="KW-0805">Transcription regulation</keyword>
<dbReference type="PANTHER" id="PTHR44688">
    <property type="entry name" value="DNA-BINDING TRANSCRIPTIONAL ACTIVATOR DEVR_DOSR"/>
    <property type="match status" value="1"/>
</dbReference>
<sequence length="890" mass="101994">MKFERRKRMRERLDDAADLREPLLHTKLNVPRHAAALVPRVRLIEQLHDSLNGKLTLICAPAGFGKTTLVSEWISYGSLDAAWISLDAGDNAGGQFWRYMASAIDGIRPGYMEEVKAMLPLLYADDVEQALILLLNELNRQSGRILLVLDDFHVIQEQKMIQAAAYFITHLPPHVHVCLMSRTEPGFPVSRMEAQQLAFRLTADDLRFTAQEAEQFFQSIHLQLDSVETSAIVRQTEGWITGLKLAALSMRRTEDRHGFIRQFTGDNRHVKQYLLEEVWSLETIRMRKFLLKCSILKRWNASLCRAVSGFADSPDLIADLERSHLFVVPLDARGKWFRFHHLFSEFLLQQLELDGEETPALLYKAAGEWCRERRLEEEAVEYFLQGSHYESAIALLEEMSSKVVNWDWSNLGKWLSSIPNAILLEHPVLFFSYVNSLVAEDAGDTGKAEELMREADAWFRVYSAEMKEEQRHLFVAMAHYVRGTLMVFGHHDLQRAREHYEKVVRYAPDGIRIIFGFPEKPLQPETIKTYKIGLGHAARPIAEPYTMQLAELYRSVNPIFLARLFINYAEALYYWNDLEQAEAYLTEGMKWVEQKPTAAEYELIPGWILQARLRVAAGSLFEATAILEAGMRRMKGMDIPRGVELLDMELIRLQLRSGNSAPLRDWMIRCRLNSSDMVSVYELYDYELFARALMLEGRWDEASMLLDKLLYLAESEMRPIDAAEIASMRSVLMLERGEKRKALQQLEEALRISESNGFVRVLIDEGTAVRAPLAELAAAKQRGYYRGREAASLDFVRAILVGMETGAPFAGEMNPLDTVLTAREMDVFQGLLDHLSGRQIADKLHISYETVKTHRNRIYGKLGVKNRDEAVRRAQEIGAQAKETEQDKKQ</sequence>
<organism evidence="5 6">
    <name type="scientific">Paenibacillus validus</name>
    <dbReference type="NCBI Taxonomy" id="44253"/>
    <lineage>
        <taxon>Bacteria</taxon>
        <taxon>Bacillati</taxon>
        <taxon>Bacillota</taxon>
        <taxon>Bacilli</taxon>
        <taxon>Bacillales</taxon>
        <taxon>Paenibacillaceae</taxon>
        <taxon>Paenibacillus</taxon>
    </lineage>
</organism>
<feature type="domain" description="HTH luxR-type" evidence="4">
    <location>
        <begin position="812"/>
        <end position="878"/>
    </location>
</feature>
<dbReference type="InterPro" id="IPR016032">
    <property type="entry name" value="Sig_transdc_resp-reg_C-effctor"/>
</dbReference>
<dbReference type="SMART" id="SM00421">
    <property type="entry name" value="HTH_LUXR"/>
    <property type="match status" value="1"/>
</dbReference>
<keyword evidence="3" id="KW-0804">Transcription</keyword>